<keyword evidence="2" id="KW-1185">Reference proteome</keyword>
<evidence type="ECO:0000313" key="1">
    <source>
        <dbReference type="EMBL" id="KAH6930137.1"/>
    </source>
</evidence>
<protein>
    <submittedName>
        <fullName evidence="1">Uncharacterized protein</fullName>
    </submittedName>
</protein>
<dbReference type="Proteomes" id="UP000821845">
    <property type="component" value="Chromosome 5"/>
</dbReference>
<accession>A0ACB7S4P7</accession>
<gene>
    <name evidence="1" type="ORF">HPB50_010399</name>
</gene>
<proteinExistence type="predicted"/>
<sequence length="145" mass="15825">MVDPVPQNIHPVRHEGRRFTTAKAILQKTNQQKLEAVFVDAARYHGGDKFANSFVDEGGNMVNAASVYTKTAHVAEDAAIALAFHSAKAPAAVYSDSRTAVRSFSSAFVSQQANNIVTKALQRTRESSIGGYHITWFPSTSQWLS</sequence>
<name>A0ACB7S4P7_HYAAI</name>
<comment type="caution">
    <text evidence="1">The sequence shown here is derived from an EMBL/GenBank/DDBJ whole genome shotgun (WGS) entry which is preliminary data.</text>
</comment>
<dbReference type="EMBL" id="CM023485">
    <property type="protein sequence ID" value="KAH6930137.1"/>
    <property type="molecule type" value="Genomic_DNA"/>
</dbReference>
<reference evidence="1" key="1">
    <citation type="submission" date="2020-05" db="EMBL/GenBank/DDBJ databases">
        <title>Large-scale comparative analyses of tick genomes elucidate their genetic diversity and vector capacities.</title>
        <authorList>
            <person name="Jia N."/>
            <person name="Wang J."/>
            <person name="Shi W."/>
            <person name="Du L."/>
            <person name="Sun Y."/>
            <person name="Zhan W."/>
            <person name="Jiang J."/>
            <person name="Wang Q."/>
            <person name="Zhang B."/>
            <person name="Ji P."/>
            <person name="Sakyi L.B."/>
            <person name="Cui X."/>
            <person name="Yuan T."/>
            <person name="Jiang B."/>
            <person name="Yang W."/>
            <person name="Lam T.T.-Y."/>
            <person name="Chang Q."/>
            <person name="Ding S."/>
            <person name="Wang X."/>
            <person name="Zhu J."/>
            <person name="Ruan X."/>
            <person name="Zhao L."/>
            <person name="Wei J."/>
            <person name="Que T."/>
            <person name="Du C."/>
            <person name="Cheng J."/>
            <person name="Dai P."/>
            <person name="Han X."/>
            <person name="Huang E."/>
            <person name="Gao Y."/>
            <person name="Liu J."/>
            <person name="Shao H."/>
            <person name="Ye R."/>
            <person name="Li L."/>
            <person name="Wei W."/>
            <person name="Wang X."/>
            <person name="Wang C."/>
            <person name="Yang T."/>
            <person name="Huo Q."/>
            <person name="Li W."/>
            <person name="Guo W."/>
            <person name="Chen H."/>
            <person name="Zhou L."/>
            <person name="Ni X."/>
            <person name="Tian J."/>
            <person name="Zhou Y."/>
            <person name="Sheng Y."/>
            <person name="Liu T."/>
            <person name="Pan Y."/>
            <person name="Xia L."/>
            <person name="Li J."/>
            <person name="Zhao F."/>
            <person name="Cao W."/>
        </authorList>
    </citation>
    <scope>NUCLEOTIDE SEQUENCE</scope>
    <source>
        <strain evidence="1">Hyas-2018</strain>
    </source>
</reference>
<evidence type="ECO:0000313" key="2">
    <source>
        <dbReference type="Proteomes" id="UP000821845"/>
    </source>
</evidence>
<organism evidence="1 2">
    <name type="scientific">Hyalomma asiaticum</name>
    <name type="common">Tick</name>
    <dbReference type="NCBI Taxonomy" id="266040"/>
    <lineage>
        <taxon>Eukaryota</taxon>
        <taxon>Metazoa</taxon>
        <taxon>Ecdysozoa</taxon>
        <taxon>Arthropoda</taxon>
        <taxon>Chelicerata</taxon>
        <taxon>Arachnida</taxon>
        <taxon>Acari</taxon>
        <taxon>Parasitiformes</taxon>
        <taxon>Ixodida</taxon>
        <taxon>Ixodoidea</taxon>
        <taxon>Ixodidae</taxon>
        <taxon>Hyalomminae</taxon>
        <taxon>Hyalomma</taxon>
    </lineage>
</organism>